<dbReference type="PROSITE" id="PS51257">
    <property type="entry name" value="PROKAR_LIPOPROTEIN"/>
    <property type="match status" value="1"/>
</dbReference>
<accession>A0A9X9T7P9</accession>
<evidence type="ECO:0000313" key="2">
    <source>
        <dbReference type="Proteomes" id="UP001163096"/>
    </source>
</evidence>
<keyword evidence="2" id="KW-1185">Reference proteome</keyword>
<name>A0A9X9T7P9_METOG</name>
<gene>
    <name evidence="1" type="ORF">OU421_09345</name>
</gene>
<proteinExistence type="predicted"/>
<organism evidence="1 2">
    <name type="scientific">Methanogenium organophilum</name>
    <dbReference type="NCBI Taxonomy" id="2199"/>
    <lineage>
        <taxon>Archaea</taxon>
        <taxon>Methanobacteriati</taxon>
        <taxon>Methanobacteriota</taxon>
        <taxon>Stenosarchaea group</taxon>
        <taxon>Methanomicrobia</taxon>
        <taxon>Methanomicrobiales</taxon>
        <taxon>Methanomicrobiaceae</taxon>
        <taxon>Methanogenium</taxon>
    </lineage>
</organism>
<dbReference type="Proteomes" id="UP001163096">
    <property type="component" value="Chromosome"/>
</dbReference>
<dbReference type="EMBL" id="CP113361">
    <property type="protein sequence ID" value="WAI00626.1"/>
    <property type="molecule type" value="Genomic_DNA"/>
</dbReference>
<protein>
    <recommendedName>
        <fullName evidence="3">Lipoprotein</fullName>
    </recommendedName>
</protein>
<dbReference type="KEGG" id="mou:OU421_09345"/>
<dbReference type="RefSeq" id="WP_268185830.1">
    <property type="nucleotide sequence ID" value="NZ_CP113361.1"/>
</dbReference>
<dbReference type="GeneID" id="76835305"/>
<dbReference type="AlphaFoldDB" id="A0A9X9T7P9"/>
<sequence>MATGNVRCLLLSAACICAAIFGAGCLGAPGSQDFLPPTPGEIDVVPGFQVAEADASLTLTRLIEEWIAENPDLAGYSVDMFYNGTPLEVVESSSCHRDDGTPTVYVHTFRYTMPSLKDPEHMQDDVTLQITVVDGAVTERLVSMGSISMGSSVTVTGV</sequence>
<evidence type="ECO:0008006" key="3">
    <source>
        <dbReference type="Google" id="ProtNLM"/>
    </source>
</evidence>
<reference evidence="1" key="1">
    <citation type="submission" date="2022-11" db="EMBL/GenBank/DDBJ databases">
        <title>Complete genome sequence of Methanogenium organophilum DSM 3596.</title>
        <authorList>
            <person name="Chen S.-C."/>
            <person name="Lai S.-J."/>
            <person name="You Y.-T."/>
        </authorList>
    </citation>
    <scope>NUCLEOTIDE SEQUENCE</scope>
    <source>
        <strain evidence="1">DSM 3596</strain>
    </source>
</reference>
<evidence type="ECO:0000313" key="1">
    <source>
        <dbReference type="EMBL" id="WAI00626.1"/>
    </source>
</evidence>